<accession>A0A9D1D108</accession>
<reference evidence="2" key="1">
    <citation type="submission" date="2020-10" db="EMBL/GenBank/DDBJ databases">
        <authorList>
            <person name="Gilroy R."/>
        </authorList>
    </citation>
    <scope>NUCLEOTIDE SEQUENCE</scope>
    <source>
        <strain evidence="2">ChiSjej3B21-11622</strain>
    </source>
</reference>
<sequence>MATLYVGDSPVTVRRRRVKNLNLYVKPPEGEILLTIPYGVSLKTAEDFLKRKEAWILRAKERVTAAGREEPPVISEEQVRQMKAAILSLAAKWEPLMGVRSSGFTVREMKTRWGSCTVSTGKIRLNLRLAAKPRECLEYVLVHELCHLLESSHNQRFHALMDQFLPDWRERKKRLNQD</sequence>
<gene>
    <name evidence="2" type="ORF">IAB26_08590</name>
</gene>
<name>A0A9D1D108_9FIRM</name>
<dbReference type="EMBL" id="DVFT01000128">
    <property type="protein sequence ID" value="HIQ96607.1"/>
    <property type="molecule type" value="Genomic_DNA"/>
</dbReference>
<dbReference type="PANTHER" id="PTHR30399">
    <property type="entry name" value="UNCHARACTERIZED PROTEIN YGJP"/>
    <property type="match status" value="1"/>
</dbReference>
<dbReference type="Pfam" id="PF01863">
    <property type="entry name" value="YgjP-like"/>
    <property type="match status" value="1"/>
</dbReference>
<proteinExistence type="predicted"/>
<evidence type="ECO:0000313" key="3">
    <source>
        <dbReference type="Proteomes" id="UP000886886"/>
    </source>
</evidence>
<evidence type="ECO:0000313" key="2">
    <source>
        <dbReference type="EMBL" id="HIQ96607.1"/>
    </source>
</evidence>
<comment type="caution">
    <text evidence="2">The sequence shown here is derived from an EMBL/GenBank/DDBJ whole genome shotgun (WGS) entry which is preliminary data.</text>
</comment>
<dbReference type="InterPro" id="IPR053136">
    <property type="entry name" value="UTP_pyrophosphatase-like"/>
</dbReference>
<dbReference type="Gene3D" id="3.30.2010.10">
    <property type="entry name" value="Metalloproteases ('zincins'), catalytic domain"/>
    <property type="match status" value="1"/>
</dbReference>
<dbReference type="AlphaFoldDB" id="A0A9D1D108"/>
<dbReference type="CDD" id="cd07344">
    <property type="entry name" value="M48_yhfN_like"/>
    <property type="match status" value="1"/>
</dbReference>
<evidence type="ECO:0000259" key="1">
    <source>
        <dbReference type="Pfam" id="PF01863"/>
    </source>
</evidence>
<reference evidence="2" key="2">
    <citation type="journal article" date="2021" name="PeerJ">
        <title>Extensive microbial diversity within the chicken gut microbiome revealed by metagenomics and culture.</title>
        <authorList>
            <person name="Gilroy R."/>
            <person name="Ravi A."/>
            <person name="Getino M."/>
            <person name="Pursley I."/>
            <person name="Horton D.L."/>
            <person name="Alikhan N.F."/>
            <person name="Baker D."/>
            <person name="Gharbi K."/>
            <person name="Hall N."/>
            <person name="Watson M."/>
            <person name="Adriaenssens E.M."/>
            <person name="Foster-Nyarko E."/>
            <person name="Jarju S."/>
            <person name="Secka A."/>
            <person name="Antonio M."/>
            <person name="Oren A."/>
            <person name="Chaudhuri R.R."/>
            <person name="La Ragione R."/>
            <person name="Hildebrand F."/>
            <person name="Pallen M.J."/>
        </authorList>
    </citation>
    <scope>NUCLEOTIDE SEQUENCE</scope>
    <source>
        <strain evidence="2">ChiSjej3B21-11622</strain>
    </source>
</reference>
<dbReference type="InterPro" id="IPR002725">
    <property type="entry name" value="YgjP-like_metallopeptidase"/>
</dbReference>
<protein>
    <submittedName>
        <fullName evidence="2">M48 family metallopeptidase</fullName>
    </submittedName>
</protein>
<dbReference type="PANTHER" id="PTHR30399:SF1">
    <property type="entry name" value="UTP PYROPHOSPHATASE"/>
    <property type="match status" value="1"/>
</dbReference>
<feature type="domain" description="YgjP-like metallopeptidase" evidence="1">
    <location>
        <begin position="80"/>
        <end position="177"/>
    </location>
</feature>
<organism evidence="2 3">
    <name type="scientific">Candidatus Limivivens merdigallinarum</name>
    <dbReference type="NCBI Taxonomy" id="2840859"/>
    <lineage>
        <taxon>Bacteria</taxon>
        <taxon>Bacillati</taxon>
        <taxon>Bacillota</taxon>
        <taxon>Clostridia</taxon>
        <taxon>Lachnospirales</taxon>
        <taxon>Lachnospiraceae</taxon>
        <taxon>Lachnospiraceae incertae sedis</taxon>
        <taxon>Candidatus Limivivens</taxon>
    </lineage>
</organism>
<dbReference type="Proteomes" id="UP000886886">
    <property type="component" value="Unassembled WGS sequence"/>
</dbReference>